<feature type="domain" description="DNA/RNA-binding" evidence="2">
    <location>
        <begin position="153"/>
        <end position="207"/>
    </location>
</feature>
<name>A0AAD5YGL9_9APHY</name>
<dbReference type="SUPFAM" id="SSF48452">
    <property type="entry name" value="TPR-like"/>
    <property type="match status" value="1"/>
</dbReference>
<dbReference type="InterPro" id="IPR018834">
    <property type="entry name" value="DNA/RNA-bd_Est1-type"/>
</dbReference>
<reference evidence="3" key="1">
    <citation type="submission" date="2022-07" db="EMBL/GenBank/DDBJ databases">
        <title>Genome Sequence of Physisporinus lineatus.</title>
        <authorList>
            <person name="Buettner E."/>
        </authorList>
    </citation>
    <scope>NUCLEOTIDE SEQUENCE</scope>
    <source>
        <strain evidence="3">VT162</strain>
    </source>
</reference>
<feature type="region of interest" description="Disordered" evidence="1">
    <location>
        <begin position="411"/>
        <end position="469"/>
    </location>
</feature>
<keyword evidence="4" id="KW-1185">Reference proteome</keyword>
<dbReference type="InterPro" id="IPR045153">
    <property type="entry name" value="Est1/Ebs1-like"/>
</dbReference>
<dbReference type="GO" id="GO:0070034">
    <property type="term" value="F:telomerase RNA binding"/>
    <property type="evidence" value="ECO:0007669"/>
    <property type="project" value="TreeGrafter"/>
</dbReference>
<dbReference type="Proteomes" id="UP001212997">
    <property type="component" value="Unassembled WGS sequence"/>
</dbReference>
<feature type="compositionally biased region" description="Polar residues" evidence="1">
    <location>
        <begin position="452"/>
        <end position="469"/>
    </location>
</feature>
<feature type="compositionally biased region" description="Polar residues" evidence="1">
    <location>
        <begin position="428"/>
        <end position="440"/>
    </location>
</feature>
<evidence type="ECO:0000259" key="2">
    <source>
        <dbReference type="Pfam" id="PF10373"/>
    </source>
</evidence>
<dbReference type="InterPro" id="IPR011990">
    <property type="entry name" value="TPR-like_helical_dom_sf"/>
</dbReference>
<dbReference type="GO" id="GO:0005697">
    <property type="term" value="C:telomerase holoenzyme complex"/>
    <property type="evidence" value="ECO:0007669"/>
    <property type="project" value="TreeGrafter"/>
</dbReference>
<gene>
    <name evidence="3" type="ORF">NLI96_g3415</name>
</gene>
<evidence type="ECO:0000313" key="4">
    <source>
        <dbReference type="Proteomes" id="UP001212997"/>
    </source>
</evidence>
<dbReference type="Pfam" id="PF10373">
    <property type="entry name" value="EST1_DNA_bind"/>
    <property type="match status" value="1"/>
</dbReference>
<comment type="caution">
    <text evidence="3">The sequence shown here is derived from an EMBL/GenBank/DDBJ whole genome shotgun (WGS) entry which is preliminary data.</text>
</comment>
<proteinExistence type="predicted"/>
<dbReference type="PANTHER" id="PTHR15696">
    <property type="entry name" value="SMG-7 SUPPRESSOR WITH MORPHOLOGICAL EFFECT ON GENITALIA PROTEIN 7"/>
    <property type="match status" value="1"/>
</dbReference>
<dbReference type="PANTHER" id="PTHR15696:SF0">
    <property type="entry name" value="TELOMERASE-BINDING PROTEIN EST1A"/>
    <property type="match status" value="1"/>
</dbReference>
<sequence>MPPTSSPVALEYLQEFIYYAYAFYCALLEKHNLSAFRTQWIEALGDLACYRMAVSAMVEASALASGMLTSSAITRAALAPIHLTPGVSTPVGNGSGMSDKPASLTPARINNSSPPSQAPPNRGHHQHMVPSVGIAVAQLMVLEPEKERRRQIAREWYAKGLATMPGNGKLHHHLGLLGRDKDGGEEELRGVYHFVKSMITTHQFLTACGEYIKEREWIMIAIVNISAILKYGKQTAVLKRIAGIGGTIAASSSSIGGNGAIATGKVKLMVGKKPDGGDKDMEIDGESTSTVTAGTEETTGGRRLITGIQISPAIFEATSAPGEIPDSLRLAAKLTFKMLSHVLKKLTRQSNPFAAQTLNPYITVMLMFLATVFIEGWCYGTRSLHTEFFKGQRAPIIKHRKPDDGLELEMTTAEGPTHKPSKTDSKETMPTSSQNDTPLSTLPLLHPYHDPTTPNDDATCHSPASSPAP</sequence>
<evidence type="ECO:0000313" key="3">
    <source>
        <dbReference type="EMBL" id="KAJ3487599.1"/>
    </source>
</evidence>
<evidence type="ECO:0000256" key="1">
    <source>
        <dbReference type="SAM" id="MobiDB-lite"/>
    </source>
</evidence>
<accession>A0AAD5YGL9</accession>
<feature type="region of interest" description="Disordered" evidence="1">
    <location>
        <begin position="89"/>
        <end position="126"/>
    </location>
</feature>
<dbReference type="Gene3D" id="1.25.40.10">
    <property type="entry name" value="Tetratricopeptide repeat domain"/>
    <property type="match status" value="1"/>
</dbReference>
<dbReference type="EMBL" id="JANAWD010000087">
    <property type="protein sequence ID" value="KAJ3487599.1"/>
    <property type="molecule type" value="Genomic_DNA"/>
</dbReference>
<dbReference type="GO" id="GO:0042162">
    <property type="term" value="F:telomeric DNA binding"/>
    <property type="evidence" value="ECO:0007669"/>
    <property type="project" value="TreeGrafter"/>
</dbReference>
<dbReference type="GO" id="GO:0000184">
    <property type="term" value="P:nuclear-transcribed mRNA catabolic process, nonsense-mediated decay"/>
    <property type="evidence" value="ECO:0007669"/>
    <property type="project" value="TreeGrafter"/>
</dbReference>
<protein>
    <recommendedName>
        <fullName evidence="2">DNA/RNA-binding domain-containing protein</fullName>
    </recommendedName>
</protein>
<feature type="compositionally biased region" description="Low complexity" evidence="1">
    <location>
        <begin position="110"/>
        <end position="121"/>
    </location>
</feature>
<organism evidence="3 4">
    <name type="scientific">Meripilus lineatus</name>
    <dbReference type="NCBI Taxonomy" id="2056292"/>
    <lineage>
        <taxon>Eukaryota</taxon>
        <taxon>Fungi</taxon>
        <taxon>Dikarya</taxon>
        <taxon>Basidiomycota</taxon>
        <taxon>Agaricomycotina</taxon>
        <taxon>Agaricomycetes</taxon>
        <taxon>Polyporales</taxon>
        <taxon>Meripilaceae</taxon>
        <taxon>Meripilus</taxon>
    </lineage>
</organism>
<dbReference type="AlphaFoldDB" id="A0AAD5YGL9"/>